<organism evidence="1 2">
    <name type="scientific">Senna tora</name>
    <dbReference type="NCBI Taxonomy" id="362788"/>
    <lineage>
        <taxon>Eukaryota</taxon>
        <taxon>Viridiplantae</taxon>
        <taxon>Streptophyta</taxon>
        <taxon>Embryophyta</taxon>
        <taxon>Tracheophyta</taxon>
        <taxon>Spermatophyta</taxon>
        <taxon>Magnoliopsida</taxon>
        <taxon>eudicotyledons</taxon>
        <taxon>Gunneridae</taxon>
        <taxon>Pentapetalae</taxon>
        <taxon>rosids</taxon>
        <taxon>fabids</taxon>
        <taxon>Fabales</taxon>
        <taxon>Fabaceae</taxon>
        <taxon>Caesalpinioideae</taxon>
        <taxon>Cassia clade</taxon>
        <taxon>Senna</taxon>
    </lineage>
</organism>
<name>A0A834WTN4_9FABA</name>
<dbReference type="EMBL" id="JAAIUW010000005">
    <property type="protein sequence ID" value="KAF7832173.1"/>
    <property type="molecule type" value="Genomic_DNA"/>
</dbReference>
<dbReference type="Proteomes" id="UP000634136">
    <property type="component" value="Unassembled WGS sequence"/>
</dbReference>
<evidence type="ECO:0000313" key="1">
    <source>
        <dbReference type="EMBL" id="KAF7832173.1"/>
    </source>
</evidence>
<sequence>MGLVITWKLCQVMSEHIFKGKSQFNLNRIQEVQVKRDVTQVSQTDRLALHLGIRVDLMPEWDS</sequence>
<keyword evidence="2" id="KW-1185">Reference proteome</keyword>
<proteinExistence type="predicted"/>
<protein>
    <submittedName>
        <fullName evidence="1">Uncharacterized protein</fullName>
    </submittedName>
</protein>
<reference evidence="1" key="1">
    <citation type="submission" date="2020-09" db="EMBL/GenBank/DDBJ databases">
        <title>Genome-Enabled Discovery of Anthraquinone Biosynthesis in Senna tora.</title>
        <authorList>
            <person name="Kang S.-H."/>
            <person name="Pandey R.P."/>
            <person name="Lee C.-M."/>
            <person name="Sim J.-S."/>
            <person name="Jeong J.-T."/>
            <person name="Choi B.-S."/>
            <person name="Jung M."/>
            <person name="Ginzburg D."/>
            <person name="Zhao K."/>
            <person name="Won S.Y."/>
            <person name="Oh T.-J."/>
            <person name="Yu Y."/>
            <person name="Kim N.-H."/>
            <person name="Lee O.R."/>
            <person name="Lee T.-H."/>
            <person name="Bashyal P."/>
            <person name="Kim T.-S."/>
            <person name="Lee W.-H."/>
            <person name="Kawkins C."/>
            <person name="Kim C.-K."/>
            <person name="Kim J.S."/>
            <person name="Ahn B.O."/>
            <person name="Rhee S.Y."/>
            <person name="Sohng J.K."/>
        </authorList>
    </citation>
    <scope>NUCLEOTIDE SEQUENCE</scope>
    <source>
        <tissue evidence="1">Leaf</tissue>
    </source>
</reference>
<gene>
    <name evidence="1" type="ORF">G2W53_014506</name>
</gene>
<dbReference type="AlphaFoldDB" id="A0A834WTN4"/>
<evidence type="ECO:0000313" key="2">
    <source>
        <dbReference type="Proteomes" id="UP000634136"/>
    </source>
</evidence>
<comment type="caution">
    <text evidence="1">The sequence shown here is derived from an EMBL/GenBank/DDBJ whole genome shotgun (WGS) entry which is preliminary data.</text>
</comment>
<accession>A0A834WTN4</accession>